<evidence type="ECO:0000313" key="3">
    <source>
        <dbReference type="EMBL" id="MFC6333133.1"/>
    </source>
</evidence>
<organism evidence="3 4">
    <name type="scientific">Paenibacillus septentrionalis</name>
    <dbReference type="NCBI Taxonomy" id="429342"/>
    <lineage>
        <taxon>Bacteria</taxon>
        <taxon>Bacillati</taxon>
        <taxon>Bacillota</taxon>
        <taxon>Bacilli</taxon>
        <taxon>Bacillales</taxon>
        <taxon>Paenibacillaceae</taxon>
        <taxon>Paenibacillus</taxon>
    </lineage>
</organism>
<feature type="transmembrane region" description="Helical" evidence="1">
    <location>
        <begin position="148"/>
        <end position="166"/>
    </location>
</feature>
<feature type="transmembrane region" description="Helical" evidence="1">
    <location>
        <begin position="87"/>
        <end position="106"/>
    </location>
</feature>
<reference evidence="4" key="1">
    <citation type="journal article" date="2019" name="Int. J. Syst. Evol. Microbiol.">
        <title>The Global Catalogue of Microorganisms (GCM) 10K type strain sequencing project: providing services to taxonomists for standard genome sequencing and annotation.</title>
        <authorList>
            <consortium name="The Broad Institute Genomics Platform"/>
            <consortium name="The Broad Institute Genome Sequencing Center for Infectious Disease"/>
            <person name="Wu L."/>
            <person name="Ma J."/>
        </authorList>
    </citation>
    <scope>NUCLEOTIDE SEQUENCE [LARGE SCALE GENOMIC DNA]</scope>
    <source>
        <strain evidence="4">PCU 280</strain>
    </source>
</reference>
<proteinExistence type="predicted"/>
<feature type="transmembrane region" description="Helical" evidence="1">
    <location>
        <begin position="14"/>
        <end position="37"/>
    </location>
</feature>
<keyword evidence="1" id="KW-1133">Transmembrane helix</keyword>
<name>A0ABW1V3S4_9BACL</name>
<dbReference type="Proteomes" id="UP001596233">
    <property type="component" value="Unassembled WGS sequence"/>
</dbReference>
<accession>A0ABW1V3S4</accession>
<sequence length="177" mass="20470">MDQLIQYWRIYNHIIPMLVISLVIILLIFILIFFIRIKKKQVDILKRTVLELLISLNVISICFVTLYPTGMKENHIIDLRLSISSMMSQGTESFINLLLFLPLAYFCSLRIKFLSKYYLVLCFVIFSLLIEVSQYVLPLGRITTLNDVILNSVGAVIGIILSKLYLKVMNKEVNSYA</sequence>
<dbReference type="RefSeq" id="WP_379234268.1">
    <property type="nucleotide sequence ID" value="NZ_JBHSTE010000003.1"/>
</dbReference>
<evidence type="ECO:0000259" key="2">
    <source>
        <dbReference type="Pfam" id="PF04892"/>
    </source>
</evidence>
<dbReference type="Pfam" id="PF04892">
    <property type="entry name" value="VanZ"/>
    <property type="match status" value="1"/>
</dbReference>
<feature type="domain" description="VanZ-like" evidence="2">
    <location>
        <begin position="24"/>
        <end position="164"/>
    </location>
</feature>
<evidence type="ECO:0000313" key="4">
    <source>
        <dbReference type="Proteomes" id="UP001596233"/>
    </source>
</evidence>
<dbReference type="InterPro" id="IPR006976">
    <property type="entry name" value="VanZ-like"/>
</dbReference>
<dbReference type="EMBL" id="JBHSTE010000003">
    <property type="protein sequence ID" value="MFC6333133.1"/>
    <property type="molecule type" value="Genomic_DNA"/>
</dbReference>
<protein>
    <submittedName>
        <fullName evidence="3">VanZ family protein</fullName>
    </submittedName>
</protein>
<gene>
    <name evidence="3" type="ORF">ACFP56_10900</name>
</gene>
<keyword evidence="1" id="KW-0812">Transmembrane</keyword>
<feature type="transmembrane region" description="Helical" evidence="1">
    <location>
        <begin position="49"/>
        <end position="67"/>
    </location>
</feature>
<evidence type="ECO:0000256" key="1">
    <source>
        <dbReference type="SAM" id="Phobius"/>
    </source>
</evidence>
<comment type="caution">
    <text evidence="3">The sequence shown here is derived from an EMBL/GenBank/DDBJ whole genome shotgun (WGS) entry which is preliminary data.</text>
</comment>
<keyword evidence="1" id="KW-0472">Membrane</keyword>
<feature type="transmembrane region" description="Helical" evidence="1">
    <location>
        <begin position="118"/>
        <end position="136"/>
    </location>
</feature>
<keyword evidence="4" id="KW-1185">Reference proteome</keyword>